<dbReference type="AlphaFoldDB" id="A0A9W4SUP6"/>
<evidence type="ECO:0000313" key="1">
    <source>
        <dbReference type="EMBL" id="CAI2181330.1"/>
    </source>
</evidence>
<keyword evidence="2" id="KW-1185">Reference proteome</keyword>
<proteinExistence type="predicted"/>
<comment type="caution">
    <text evidence="1">The sequence shown here is derived from an EMBL/GenBank/DDBJ whole genome shotgun (WGS) entry which is preliminary data.</text>
</comment>
<dbReference type="OrthoDB" id="2461643at2759"/>
<dbReference type="Proteomes" id="UP001153678">
    <property type="component" value="Unassembled WGS sequence"/>
</dbReference>
<reference evidence="1" key="1">
    <citation type="submission" date="2022-08" db="EMBL/GenBank/DDBJ databases">
        <authorList>
            <person name="Kallberg Y."/>
            <person name="Tangrot J."/>
            <person name="Rosling A."/>
        </authorList>
    </citation>
    <scope>NUCLEOTIDE SEQUENCE</scope>
    <source>
        <strain evidence="1">Wild A</strain>
    </source>
</reference>
<sequence>MSRIDYIWSSVDIVSNLLHCFTTEVSSQLSDHLIVSFKIDNFLEIKHTNRKISLKKVYDFDKMTPDKWTIYGDKVDALTNGCELTTLTHQTVFTQNRLNCDWDLLQAYY</sequence>
<evidence type="ECO:0000313" key="2">
    <source>
        <dbReference type="Proteomes" id="UP001153678"/>
    </source>
</evidence>
<dbReference type="EMBL" id="CAMKVN010002488">
    <property type="protein sequence ID" value="CAI2181330.1"/>
    <property type="molecule type" value="Genomic_DNA"/>
</dbReference>
<accession>A0A9W4SUP6</accession>
<organism evidence="1 2">
    <name type="scientific">Funneliformis geosporum</name>
    <dbReference type="NCBI Taxonomy" id="1117311"/>
    <lineage>
        <taxon>Eukaryota</taxon>
        <taxon>Fungi</taxon>
        <taxon>Fungi incertae sedis</taxon>
        <taxon>Mucoromycota</taxon>
        <taxon>Glomeromycotina</taxon>
        <taxon>Glomeromycetes</taxon>
        <taxon>Glomerales</taxon>
        <taxon>Glomeraceae</taxon>
        <taxon>Funneliformis</taxon>
    </lineage>
</organism>
<protein>
    <submittedName>
        <fullName evidence="1">15467_t:CDS:1</fullName>
    </submittedName>
</protein>
<gene>
    <name evidence="1" type="ORF">FWILDA_LOCUS10031</name>
</gene>
<name>A0A9W4SUP6_9GLOM</name>